<sequence>MEELTDMNNKLFLKLQNSNIVLFYHLILFEAKYPVLFTCLDQNDILYLVSCYTVDAEKRAWIIVETTEETVIKLLENQIQIYSAFTRNDYVYQVIKFIENEPVDTKKFLSEIDIKILPTAGYYMDSDKHEFDDEIAILKARSLLKV</sequence>
<comment type="caution">
    <text evidence="1">The sequence shown here is derived from an EMBL/GenBank/DDBJ whole genome shotgun (WGS) entry which is preliminary data.</text>
</comment>
<protein>
    <submittedName>
        <fullName evidence="1">Uncharacterized protein</fullName>
    </submittedName>
</protein>
<accession>A0A645EKH6</accession>
<proteinExistence type="predicted"/>
<gene>
    <name evidence="1" type="ORF">SDC9_149491</name>
</gene>
<dbReference type="EMBL" id="VSSQ01048230">
    <property type="protein sequence ID" value="MPN02277.1"/>
    <property type="molecule type" value="Genomic_DNA"/>
</dbReference>
<dbReference type="AlphaFoldDB" id="A0A645EKH6"/>
<reference evidence="1" key="1">
    <citation type="submission" date="2019-08" db="EMBL/GenBank/DDBJ databases">
        <authorList>
            <person name="Kucharzyk K."/>
            <person name="Murdoch R.W."/>
            <person name="Higgins S."/>
            <person name="Loffler F."/>
        </authorList>
    </citation>
    <scope>NUCLEOTIDE SEQUENCE</scope>
</reference>
<evidence type="ECO:0000313" key="1">
    <source>
        <dbReference type="EMBL" id="MPN02277.1"/>
    </source>
</evidence>
<organism evidence="1">
    <name type="scientific">bioreactor metagenome</name>
    <dbReference type="NCBI Taxonomy" id="1076179"/>
    <lineage>
        <taxon>unclassified sequences</taxon>
        <taxon>metagenomes</taxon>
        <taxon>ecological metagenomes</taxon>
    </lineage>
</organism>
<name>A0A645EKH6_9ZZZZ</name>